<dbReference type="EMBL" id="MGAF01000026">
    <property type="protein sequence ID" value="OGK40725.1"/>
    <property type="molecule type" value="Genomic_DNA"/>
</dbReference>
<comment type="caution">
    <text evidence="1">The sequence shown here is derived from an EMBL/GenBank/DDBJ whole genome shotgun (WGS) entry which is preliminary data.</text>
</comment>
<protein>
    <recommendedName>
        <fullName evidence="3">Transcriptional regulator</fullName>
    </recommendedName>
</protein>
<evidence type="ECO:0008006" key="3">
    <source>
        <dbReference type="Google" id="ProtNLM"/>
    </source>
</evidence>
<dbReference type="Pfam" id="PF02583">
    <property type="entry name" value="Trns_repr_metal"/>
    <property type="match status" value="1"/>
</dbReference>
<accession>A0A1F7IBJ6</accession>
<dbReference type="InterPro" id="IPR003735">
    <property type="entry name" value="Metal_Tscrpt_repr"/>
</dbReference>
<dbReference type="Gene3D" id="1.20.58.1000">
    <property type="entry name" value="Metal-sensitive repressor, helix protomer"/>
    <property type="match status" value="1"/>
</dbReference>
<sequence length="86" mass="10041">MTTYKGNLLHRLKIARGHFNKVINMVEEDEYCLDVTQQTYAIQNALKKIDEVILEHHLKTCVKDAIVSDKQVDEKVAEILQVFKRK</sequence>
<dbReference type="GO" id="GO:0046872">
    <property type="term" value="F:metal ion binding"/>
    <property type="evidence" value="ECO:0007669"/>
    <property type="project" value="InterPro"/>
</dbReference>
<reference evidence="1 2" key="1">
    <citation type="journal article" date="2016" name="Nat. Commun.">
        <title>Thousands of microbial genomes shed light on interconnected biogeochemical processes in an aquifer system.</title>
        <authorList>
            <person name="Anantharaman K."/>
            <person name="Brown C.T."/>
            <person name="Hug L.A."/>
            <person name="Sharon I."/>
            <person name="Castelle C.J."/>
            <person name="Probst A.J."/>
            <person name="Thomas B.C."/>
            <person name="Singh A."/>
            <person name="Wilkins M.J."/>
            <person name="Karaoz U."/>
            <person name="Brodie E.L."/>
            <person name="Williams K.H."/>
            <person name="Hubbard S.S."/>
            <person name="Banfield J.F."/>
        </authorList>
    </citation>
    <scope>NUCLEOTIDE SEQUENCE [LARGE SCALE GENOMIC DNA]</scope>
</reference>
<evidence type="ECO:0000313" key="1">
    <source>
        <dbReference type="EMBL" id="OGK40725.1"/>
    </source>
</evidence>
<dbReference type="InterPro" id="IPR038390">
    <property type="entry name" value="Metal_Tscrpt_repr_sf"/>
</dbReference>
<gene>
    <name evidence="1" type="ORF">A3A74_03860</name>
</gene>
<proteinExistence type="predicted"/>
<dbReference type="STRING" id="1802055.A3A74_03860"/>
<dbReference type="GO" id="GO:0003677">
    <property type="term" value="F:DNA binding"/>
    <property type="evidence" value="ECO:0007669"/>
    <property type="project" value="InterPro"/>
</dbReference>
<evidence type="ECO:0000313" key="2">
    <source>
        <dbReference type="Proteomes" id="UP000179270"/>
    </source>
</evidence>
<organism evidence="1 2">
    <name type="scientific">Candidatus Roizmanbacteria bacterium RIFCSPLOWO2_01_FULL_35_13</name>
    <dbReference type="NCBI Taxonomy" id="1802055"/>
    <lineage>
        <taxon>Bacteria</taxon>
        <taxon>Candidatus Roizmaniibacteriota</taxon>
    </lineage>
</organism>
<dbReference type="AlphaFoldDB" id="A0A1F7IBJ6"/>
<dbReference type="GO" id="GO:0045892">
    <property type="term" value="P:negative regulation of DNA-templated transcription"/>
    <property type="evidence" value="ECO:0007669"/>
    <property type="project" value="UniProtKB-ARBA"/>
</dbReference>
<dbReference type="Proteomes" id="UP000179270">
    <property type="component" value="Unassembled WGS sequence"/>
</dbReference>
<name>A0A1F7IBJ6_9BACT</name>
<dbReference type="PANTHER" id="PTHR33677">
    <property type="entry name" value="TRANSCRIPTIONAL REPRESSOR FRMR-RELATED"/>
    <property type="match status" value="1"/>
</dbReference>